<dbReference type="PANTHER" id="PTHR48079:SF6">
    <property type="entry name" value="NAD(P)-BINDING DOMAIN-CONTAINING PROTEIN-RELATED"/>
    <property type="match status" value="1"/>
</dbReference>
<dbReference type="InterPro" id="IPR051783">
    <property type="entry name" value="NAD(P)-dependent_oxidoreduct"/>
</dbReference>
<reference evidence="2 3" key="1">
    <citation type="submission" date="2021-12" db="EMBL/GenBank/DDBJ databases">
        <title>Discovery of the Pendulisporaceae a myxobacterial family with distinct sporulation behavior and unique specialized metabolism.</title>
        <authorList>
            <person name="Garcia R."/>
            <person name="Popoff A."/>
            <person name="Bader C.D."/>
            <person name="Loehr J."/>
            <person name="Walesch S."/>
            <person name="Walt C."/>
            <person name="Boldt J."/>
            <person name="Bunk B."/>
            <person name="Haeckl F.J.F.P.J."/>
            <person name="Gunesch A.P."/>
            <person name="Birkelbach J."/>
            <person name="Nuebel U."/>
            <person name="Pietschmann T."/>
            <person name="Bach T."/>
            <person name="Mueller R."/>
        </authorList>
    </citation>
    <scope>NUCLEOTIDE SEQUENCE [LARGE SCALE GENOMIC DNA]</scope>
    <source>
        <strain evidence="2 3">MSr11954</strain>
    </source>
</reference>
<feature type="domain" description="NAD-dependent epimerase/dehydratase" evidence="1">
    <location>
        <begin position="3"/>
        <end position="211"/>
    </location>
</feature>
<dbReference type="EMBL" id="CP089984">
    <property type="protein sequence ID" value="WXB17841.1"/>
    <property type="molecule type" value="Genomic_DNA"/>
</dbReference>
<evidence type="ECO:0000313" key="2">
    <source>
        <dbReference type="EMBL" id="WXB17841.1"/>
    </source>
</evidence>
<dbReference type="InterPro" id="IPR001509">
    <property type="entry name" value="Epimerase_deHydtase"/>
</dbReference>
<proteinExistence type="predicted"/>
<protein>
    <submittedName>
        <fullName evidence="2">NAD-dependent epimerase/dehydratase family protein</fullName>
    </submittedName>
</protein>
<dbReference type="Pfam" id="PF01370">
    <property type="entry name" value="Epimerase"/>
    <property type="match status" value="1"/>
</dbReference>
<dbReference type="InterPro" id="IPR036291">
    <property type="entry name" value="NAD(P)-bd_dom_sf"/>
</dbReference>
<name>A0ABZ2M3M1_9BACT</name>
<dbReference type="Proteomes" id="UP001370348">
    <property type="component" value="Chromosome"/>
</dbReference>
<dbReference type="SUPFAM" id="SSF51735">
    <property type="entry name" value="NAD(P)-binding Rossmann-fold domains"/>
    <property type="match status" value="1"/>
</dbReference>
<gene>
    <name evidence="2" type="ORF">LZC94_11320</name>
</gene>
<sequence length="298" mass="31811">MNIFLAGATGYIGGTVAERLRRAGHRVRGLARTEERASALRARGIEPVLGSLSDLAALTEAAREADAVISAADADHRASVDALLRGVEGSGKRFLHTSGSSIVSTDAKGELVADVFDEDTDYEPIADKADRVATDRAVQRAANQGVHSIVICPTMVYGDGLGLKVESIQIPNIEREARASGAAHWIGRGANVWSNVHVEDLADLYLLALEKAPGGAFYYAENGEADLKTVVTAVGRRLGLPAASLSIEEAARFWGFADAHLHLASNSRVRAKRARAELGWKPHHPSIVAWLENTSPPR</sequence>
<keyword evidence="3" id="KW-1185">Reference proteome</keyword>
<dbReference type="PANTHER" id="PTHR48079">
    <property type="entry name" value="PROTEIN YEEZ"/>
    <property type="match status" value="1"/>
</dbReference>
<organism evidence="2 3">
    <name type="scientific">Pendulispora albinea</name>
    <dbReference type="NCBI Taxonomy" id="2741071"/>
    <lineage>
        <taxon>Bacteria</taxon>
        <taxon>Pseudomonadati</taxon>
        <taxon>Myxococcota</taxon>
        <taxon>Myxococcia</taxon>
        <taxon>Myxococcales</taxon>
        <taxon>Sorangiineae</taxon>
        <taxon>Pendulisporaceae</taxon>
        <taxon>Pendulispora</taxon>
    </lineage>
</organism>
<evidence type="ECO:0000313" key="3">
    <source>
        <dbReference type="Proteomes" id="UP001370348"/>
    </source>
</evidence>
<dbReference type="Gene3D" id="3.40.50.720">
    <property type="entry name" value="NAD(P)-binding Rossmann-like Domain"/>
    <property type="match status" value="1"/>
</dbReference>
<dbReference type="RefSeq" id="WP_394827484.1">
    <property type="nucleotide sequence ID" value="NZ_CP089984.1"/>
</dbReference>
<accession>A0ABZ2M3M1</accession>
<evidence type="ECO:0000259" key="1">
    <source>
        <dbReference type="Pfam" id="PF01370"/>
    </source>
</evidence>